<dbReference type="Pfam" id="PF01943">
    <property type="entry name" value="Polysacc_synt"/>
    <property type="match status" value="1"/>
</dbReference>
<protein>
    <submittedName>
        <fullName evidence="7">MurJ-like flippase</fullName>
    </submittedName>
</protein>
<proteinExistence type="predicted"/>
<dbReference type="GO" id="GO:0005886">
    <property type="term" value="C:plasma membrane"/>
    <property type="evidence" value="ECO:0007669"/>
    <property type="project" value="UniProtKB-SubCell"/>
</dbReference>
<comment type="caution">
    <text evidence="7">The sequence shown here is derived from an EMBL/GenBank/DDBJ whole genome shotgun (WGS) entry which is preliminary data.</text>
</comment>
<dbReference type="InterPro" id="IPR002797">
    <property type="entry name" value="Polysacc_synth"/>
</dbReference>
<keyword evidence="4 6" id="KW-1133">Transmembrane helix</keyword>
<reference evidence="7 8" key="1">
    <citation type="submission" date="2019-02" db="EMBL/GenBank/DDBJ databases">
        <title>Deep-cultivation of Planctomycetes and their phenomic and genomic characterization uncovers novel biology.</title>
        <authorList>
            <person name="Wiegand S."/>
            <person name="Jogler M."/>
            <person name="Boedeker C."/>
            <person name="Pinto D."/>
            <person name="Vollmers J."/>
            <person name="Rivas-Marin E."/>
            <person name="Kohn T."/>
            <person name="Peeters S.H."/>
            <person name="Heuer A."/>
            <person name="Rast P."/>
            <person name="Oberbeckmann S."/>
            <person name="Bunk B."/>
            <person name="Jeske O."/>
            <person name="Meyerdierks A."/>
            <person name="Storesund J.E."/>
            <person name="Kallscheuer N."/>
            <person name="Luecker S."/>
            <person name="Lage O.M."/>
            <person name="Pohl T."/>
            <person name="Merkel B.J."/>
            <person name="Hornburger P."/>
            <person name="Mueller R.-W."/>
            <person name="Bruemmer F."/>
            <person name="Labrenz M."/>
            <person name="Spormann A.M."/>
            <person name="Op Den Camp H."/>
            <person name="Overmann J."/>
            <person name="Amann R."/>
            <person name="Jetten M.S.M."/>
            <person name="Mascher T."/>
            <person name="Medema M.H."/>
            <person name="Devos D.P."/>
            <person name="Kaster A.-K."/>
            <person name="Ovreas L."/>
            <person name="Rohde M."/>
            <person name="Galperin M.Y."/>
            <person name="Jogler C."/>
        </authorList>
    </citation>
    <scope>NUCLEOTIDE SEQUENCE [LARGE SCALE GENOMIC DNA]</scope>
    <source>
        <strain evidence="7 8">Poly59</strain>
    </source>
</reference>
<feature type="transmembrane region" description="Helical" evidence="6">
    <location>
        <begin position="101"/>
        <end position="127"/>
    </location>
</feature>
<feature type="transmembrane region" description="Helical" evidence="6">
    <location>
        <begin position="446"/>
        <end position="470"/>
    </location>
</feature>
<evidence type="ECO:0000256" key="4">
    <source>
        <dbReference type="ARBA" id="ARBA00022989"/>
    </source>
</evidence>
<keyword evidence="5 6" id="KW-0472">Membrane</keyword>
<evidence type="ECO:0000256" key="1">
    <source>
        <dbReference type="ARBA" id="ARBA00004651"/>
    </source>
</evidence>
<organism evidence="7 8">
    <name type="scientific">Rubripirellula reticaptiva</name>
    <dbReference type="NCBI Taxonomy" id="2528013"/>
    <lineage>
        <taxon>Bacteria</taxon>
        <taxon>Pseudomonadati</taxon>
        <taxon>Planctomycetota</taxon>
        <taxon>Planctomycetia</taxon>
        <taxon>Pirellulales</taxon>
        <taxon>Pirellulaceae</taxon>
        <taxon>Rubripirellula</taxon>
    </lineage>
</organism>
<dbReference type="Proteomes" id="UP000317977">
    <property type="component" value="Unassembled WGS sequence"/>
</dbReference>
<feature type="transmembrane region" description="Helical" evidence="6">
    <location>
        <begin position="357"/>
        <end position="376"/>
    </location>
</feature>
<accession>A0A5C6EKP8</accession>
<feature type="transmembrane region" description="Helical" evidence="6">
    <location>
        <begin position="388"/>
        <end position="407"/>
    </location>
</feature>
<feature type="transmembrane region" description="Helical" evidence="6">
    <location>
        <begin position="21"/>
        <end position="41"/>
    </location>
</feature>
<dbReference type="InterPro" id="IPR050833">
    <property type="entry name" value="Poly_Biosynth_Transport"/>
</dbReference>
<feature type="transmembrane region" description="Helical" evidence="6">
    <location>
        <begin position="413"/>
        <end position="434"/>
    </location>
</feature>
<dbReference type="PANTHER" id="PTHR30250:SF11">
    <property type="entry name" value="O-ANTIGEN TRANSPORTER-RELATED"/>
    <property type="match status" value="1"/>
</dbReference>
<feature type="transmembrane region" description="Helical" evidence="6">
    <location>
        <begin position="235"/>
        <end position="255"/>
    </location>
</feature>
<evidence type="ECO:0000313" key="7">
    <source>
        <dbReference type="EMBL" id="TWU48176.1"/>
    </source>
</evidence>
<keyword evidence="8" id="KW-1185">Reference proteome</keyword>
<evidence type="ECO:0000256" key="6">
    <source>
        <dbReference type="SAM" id="Phobius"/>
    </source>
</evidence>
<feature type="transmembrane region" description="Helical" evidence="6">
    <location>
        <begin position="323"/>
        <end position="345"/>
    </location>
</feature>
<evidence type="ECO:0000256" key="5">
    <source>
        <dbReference type="ARBA" id="ARBA00023136"/>
    </source>
</evidence>
<dbReference type="EMBL" id="SJPX01000005">
    <property type="protein sequence ID" value="TWU48176.1"/>
    <property type="molecule type" value="Genomic_DNA"/>
</dbReference>
<keyword evidence="3 6" id="KW-0812">Transmembrane</keyword>
<feature type="transmembrane region" description="Helical" evidence="6">
    <location>
        <begin position="165"/>
        <end position="186"/>
    </location>
</feature>
<keyword evidence="2" id="KW-1003">Cell membrane</keyword>
<sequence>MHVSDVSQKTDSESSFVADSLAIGMAVMLAMTVIQRGLGFFRGIWFCRLLDDAVVGQWSMAYDFITMITPVMLLGIPGTLPRYVEHYRVQGHLTPLVRRMLWVTIGLGTIFFVGIMLFPDFFGWLVFLQPQSMALVYSIGAGVVAIVIFNFVYQMVSALRQVRVASIMQFVQSVSFTVIGIAWLTFGGGLTGLVYAFIAATLIATVPGLHTLVRGWAGLPVSQDSFDALSMWRRLMPYAAALWAMNLLSNVFALSDRYMILHMMPGDDTATQAAVGQYHSGRIIPMLLISLATMISGVLMPYLAADWEAGRKEKVRENLRRILFAASGFFTAGAAVAMVMSPWFFEVILENRYAAGLQLMPMTFVFCIWVSLATIGQDYLWVAEKGKWVTVAIGVALIVNVALNYVLLPMLGLEGAVVATLVANGVMLGSLWLAMSRFGFRLDLTLLILSVLPATLLAGPWIGLACVVIACVGNVEIRGWCDEGATYLIQRLRPQPGSAA</sequence>
<evidence type="ECO:0000313" key="8">
    <source>
        <dbReference type="Proteomes" id="UP000317977"/>
    </source>
</evidence>
<name>A0A5C6EKP8_9BACT</name>
<feature type="transmembrane region" description="Helical" evidence="6">
    <location>
        <begin position="192"/>
        <end position="214"/>
    </location>
</feature>
<evidence type="ECO:0000256" key="3">
    <source>
        <dbReference type="ARBA" id="ARBA00022692"/>
    </source>
</evidence>
<gene>
    <name evidence="7" type="ORF">Poly59_50220</name>
</gene>
<comment type="subcellular location">
    <subcellularLocation>
        <location evidence="1">Cell membrane</location>
        <topology evidence="1">Multi-pass membrane protein</topology>
    </subcellularLocation>
</comment>
<feature type="transmembrane region" description="Helical" evidence="6">
    <location>
        <begin position="283"/>
        <end position="303"/>
    </location>
</feature>
<dbReference type="AlphaFoldDB" id="A0A5C6EKP8"/>
<evidence type="ECO:0000256" key="2">
    <source>
        <dbReference type="ARBA" id="ARBA00022475"/>
    </source>
</evidence>
<feature type="transmembrane region" description="Helical" evidence="6">
    <location>
        <begin position="61"/>
        <end position="80"/>
    </location>
</feature>
<feature type="transmembrane region" description="Helical" evidence="6">
    <location>
        <begin position="133"/>
        <end position="153"/>
    </location>
</feature>
<dbReference type="PANTHER" id="PTHR30250">
    <property type="entry name" value="PST FAMILY PREDICTED COLANIC ACID TRANSPORTER"/>
    <property type="match status" value="1"/>
</dbReference>